<keyword evidence="3" id="KW-0274">FAD</keyword>
<protein>
    <recommendedName>
        <fullName evidence="8">L-2-hydroxyglutarate dehydrogenase, mitochondrial</fullName>
        <ecNumber evidence="7">1.1.99.2</ecNumber>
    </recommendedName>
</protein>
<gene>
    <name evidence="10" type="ORF">HDU87_002902</name>
</gene>
<organism evidence="10 11">
    <name type="scientific">Geranomyces variabilis</name>
    <dbReference type="NCBI Taxonomy" id="109894"/>
    <lineage>
        <taxon>Eukaryota</taxon>
        <taxon>Fungi</taxon>
        <taxon>Fungi incertae sedis</taxon>
        <taxon>Chytridiomycota</taxon>
        <taxon>Chytridiomycota incertae sedis</taxon>
        <taxon>Chytridiomycetes</taxon>
        <taxon>Spizellomycetales</taxon>
        <taxon>Powellomycetaceae</taxon>
        <taxon>Geranomyces</taxon>
    </lineage>
</organism>
<evidence type="ECO:0000256" key="4">
    <source>
        <dbReference type="ARBA" id="ARBA00023002"/>
    </source>
</evidence>
<dbReference type="SUPFAM" id="SSF51905">
    <property type="entry name" value="FAD/NAD(P)-binding domain"/>
    <property type="match status" value="1"/>
</dbReference>
<evidence type="ECO:0000259" key="9">
    <source>
        <dbReference type="Pfam" id="PF01266"/>
    </source>
</evidence>
<evidence type="ECO:0000256" key="5">
    <source>
        <dbReference type="ARBA" id="ARBA00036066"/>
    </source>
</evidence>
<evidence type="ECO:0000313" key="10">
    <source>
        <dbReference type="EMBL" id="KAJ3179293.1"/>
    </source>
</evidence>
<keyword evidence="11" id="KW-1185">Reference proteome</keyword>
<reference evidence="10" key="1">
    <citation type="submission" date="2020-05" db="EMBL/GenBank/DDBJ databases">
        <title>Phylogenomic resolution of chytrid fungi.</title>
        <authorList>
            <person name="Stajich J.E."/>
            <person name="Amses K."/>
            <person name="Simmons R."/>
            <person name="Seto K."/>
            <person name="Myers J."/>
            <person name="Bonds A."/>
            <person name="Quandt C.A."/>
            <person name="Barry K."/>
            <person name="Liu P."/>
            <person name="Grigoriev I."/>
            <person name="Longcore J.E."/>
            <person name="James T.Y."/>
        </authorList>
    </citation>
    <scope>NUCLEOTIDE SEQUENCE</scope>
    <source>
        <strain evidence="10">JEL0379</strain>
    </source>
</reference>
<evidence type="ECO:0000313" key="11">
    <source>
        <dbReference type="Proteomes" id="UP001212152"/>
    </source>
</evidence>
<evidence type="ECO:0000256" key="1">
    <source>
        <dbReference type="ARBA" id="ARBA00001974"/>
    </source>
</evidence>
<dbReference type="EC" id="1.1.99.2" evidence="7"/>
<comment type="caution">
    <text evidence="10">The sequence shown here is derived from an EMBL/GenBank/DDBJ whole genome shotgun (WGS) entry which is preliminary data.</text>
</comment>
<feature type="domain" description="FAD dependent oxidoreductase" evidence="9">
    <location>
        <begin position="42"/>
        <end position="397"/>
    </location>
</feature>
<dbReference type="EMBL" id="JADGJQ010000021">
    <property type="protein sequence ID" value="KAJ3179293.1"/>
    <property type="molecule type" value="Genomic_DNA"/>
</dbReference>
<dbReference type="Gene3D" id="3.30.9.10">
    <property type="entry name" value="D-Amino Acid Oxidase, subunit A, domain 2"/>
    <property type="match status" value="1"/>
</dbReference>
<keyword evidence="4" id="KW-0560">Oxidoreductase</keyword>
<evidence type="ECO:0000256" key="8">
    <source>
        <dbReference type="ARBA" id="ARBA00041137"/>
    </source>
</evidence>
<dbReference type="GO" id="GO:0047545">
    <property type="term" value="F:(S)-2-hydroxyglutarate dehydrogenase activity"/>
    <property type="evidence" value="ECO:0007669"/>
    <property type="project" value="UniProtKB-EC"/>
</dbReference>
<dbReference type="InterPro" id="IPR036188">
    <property type="entry name" value="FAD/NAD-bd_sf"/>
</dbReference>
<accession>A0AAD5XMY0</accession>
<evidence type="ECO:0000256" key="3">
    <source>
        <dbReference type="ARBA" id="ARBA00022827"/>
    </source>
</evidence>
<comment type="catalytic activity">
    <reaction evidence="5">
        <text>(S)-2-hydroxyglutarate + A = 2-oxoglutarate + AH2</text>
        <dbReference type="Rhea" id="RHEA:21252"/>
        <dbReference type="ChEBI" id="CHEBI:13193"/>
        <dbReference type="ChEBI" id="CHEBI:16782"/>
        <dbReference type="ChEBI" id="CHEBI:16810"/>
        <dbReference type="ChEBI" id="CHEBI:17499"/>
        <dbReference type="EC" id="1.1.99.2"/>
    </reaction>
</comment>
<evidence type="ECO:0000256" key="2">
    <source>
        <dbReference type="ARBA" id="ARBA00022630"/>
    </source>
</evidence>
<comment type="cofactor">
    <cofactor evidence="1">
        <name>FAD</name>
        <dbReference type="ChEBI" id="CHEBI:57692"/>
    </cofactor>
</comment>
<dbReference type="AlphaFoldDB" id="A0AAD5XMY0"/>
<evidence type="ECO:0000256" key="7">
    <source>
        <dbReference type="ARBA" id="ARBA00038878"/>
    </source>
</evidence>
<dbReference type="Gene3D" id="3.50.50.60">
    <property type="entry name" value="FAD/NAD(P)-binding domain"/>
    <property type="match status" value="1"/>
</dbReference>
<proteinExistence type="inferred from homology"/>
<keyword evidence="2" id="KW-0285">Flavoprotein</keyword>
<dbReference type="Pfam" id="PF01266">
    <property type="entry name" value="DAO"/>
    <property type="match status" value="1"/>
</dbReference>
<comment type="similarity">
    <text evidence="6">Belongs to the L2HGDH family.</text>
</comment>
<name>A0AAD5XMY0_9FUNG</name>
<dbReference type="InterPro" id="IPR006076">
    <property type="entry name" value="FAD-dep_OxRdtase"/>
</dbReference>
<sequence length="405" mass="44126">MHPSSSSRVARRRLAALTRCWRLPLPAARKFATTPLAQVDFDTVVIGAGAVGLAVAERLSRSSKSLLVLEQHASFGTETSSRNSEVIHAGIYYPPSSLKTKLCIRGKDLLYDFCARHHIPHRRIGKWIVASTDDQLHGLAEINARATAVGVPTEFLSLAEAQRLEPRLIARGVLSSPTTGIIDSHAYMARLESMLSARGVDLAYRSRVSSLSRSPSGVFSIATADAPTFHITAQRVINCAGLYADDVARFLDSSFPDRIAPCKGTYYAYTGQLPLLSRLIYPVPEKNLKGLGVHATLDLSGKCKFGPDAVYVDRKDDLVPRDDKATRARFARAIGQYLSNITAEDLSVDYSGMRPKLSGPDEPARDFLIEQHYPGFVNLVGIESPGLTASLAIAEYVESMLEKGV</sequence>
<dbReference type="PANTHER" id="PTHR43104">
    <property type="entry name" value="L-2-HYDROXYGLUTARATE DEHYDROGENASE, MITOCHONDRIAL"/>
    <property type="match status" value="1"/>
</dbReference>
<dbReference type="PANTHER" id="PTHR43104:SF4">
    <property type="entry name" value="L-2-HYDROXYGLUTARATE DEHYDROGENASE, MITOCHONDRIAL"/>
    <property type="match status" value="1"/>
</dbReference>
<dbReference type="Proteomes" id="UP001212152">
    <property type="component" value="Unassembled WGS sequence"/>
</dbReference>
<evidence type="ECO:0000256" key="6">
    <source>
        <dbReference type="ARBA" id="ARBA00037941"/>
    </source>
</evidence>